<dbReference type="EMBL" id="FMWD01000003">
    <property type="protein sequence ID" value="SCZ54876.1"/>
    <property type="molecule type" value="Genomic_DNA"/>
</dbReference>
<dbReference type="Gene3D" id="2.60.40.2470">
    <property type="entry name" value="SoxY domain"/>
    <property type="match status" value="1"/>
</dbReference>
<organism evidence="2 3">
    <name type="scientific">Thiohalomonas denitrificans</name>
    <dbReference type="NCBI Taxonomy" id="415747"/>
    <lineage>
        <taxon>Bacteria</taxon>
        <taxon>Pseudomonadati</taxon>
        <taxon>Pseudomonadota</taxon>
        <taxon>Gammaproteobacteria</taxon>
        <taxon>Thiohalomonadales</taxon>
        <taxon>Thiohalomonadaceae</taxon>
        <taxon>Thiohalomonas</taxon>
    </lineage>
</organism>
<proteinExistence type="predicted"/>
<dbReference type="AlphaFoldDB" id="A0A1G5PZY6"/>
<feature type="domain" description="Ig-like SoxY" evidence="1">
    <location>
        <begin position="52"/>
        <end position="155"/>
    </location>
</feature>
<name>A0A1G5PZY6_9GAMM</name>
<evidence type="ECO:0000259" key="1">
    <source>
        <dbReference type="Pfam" id="PF13501"/>
    </source>
</evidence>
<dbReference type="InterPro" id="IPR016568">
    <property type="entry name" value="Sulphur_oxidation_SoxY"/>
</dbReference>
<dbReference type="OrthoDB" id="9798154at2"/>
<dbReference type="InterPro" id="IPR006311">
    <property type="entry name" value="TAT_signal"/>
</dbReference>
<evidence type="ECO:0000313" key="3">
    <source>
        <dbReference type="Proteomes" id="UP000199648"/>
    </source>
</evidence>
<dbReference type="Proteomes" id="UP000199648">
    <property type="component" value="Unassembled WGS sequence"/>
</dbReference>
<dbReference type="NCBIfam" id="TIGR04488">
    <property type="entry name" value="SoxY_true_GGCGG"/>
    <property type="match status" value="1"/>
</dbReference>
<dbReference type="InterPro" id="IPR038162">
    <property type="entry name" value="SoxY_sf"/>
</dbReference>
<dbReference type="PROSITE" id="PS51318">
    <property type="entry name" value="TAT"/>
    <property type="match status" value="1"/>
</dbReference>
<accession>A0A1G5PZY6</accession>
<dbReference type="Pfam" id="PF13501">
    <property type="entry name" value="SoxY"/>
    <property type="match status" value="1"/>
</dbReference>
<dbReference type="PIRSF" id="PIRSF010312">
    <property type="entry name" value="Sulphur_oxidation_SoxY"/>
    <property type="match status" value="1"/>
</dbReference>
<dbReference type="InterPro" id="IPR032711">
    <property type="entry name" value="SoxY"/>
</dbReference>
<dbReference type="STRING" id="415747.SAMN03097708_01039"/>
<gene>
    <name evidence="2" type="ORF">SAMN03097708_01039</name>
</gene>
<protein>
    <submittedName>
        <fullName evidence="2">Sulfur-oxidizing protein SoxY</fullName>
    </submittedName>
</protein>
<reference evidence="2 3" key="1">
    <citation type="submission" date="2016-10" db="EMBL/GenBank/DDBJ databases">
        <authorList>
            <person name="de Groot N.N."/>
        </authorList>
    </citation>
    <scope>NUCLEOTIDE SEQUENCE [LARGE SCALE GENOMIC DNA]</scope>
    <source>
        <strain evidence="2 3">HLD2</strain>
    </source>
</reference>
<sequence length="157" mass="16407">MTNMKRRTLLKGSFAGATMAIAAGAGLLKPSRVLAAWPEKAFKAEKVDGFLQNIYGNTSLEASDDIQIQVPEIAENGAVVPVTVTTGMANVQSIGIAVVNNTNPLAAVFHMSDNTDGYVSTRLKMAGTSDVLATVKVGDETFFARKEVKVTIGGCGG</sequence>
<evidence type="ECO:0000313" key="2">
    <source>
        <dbReference type="EMBL" id="SCZ54876.1"/>
    </source>
</evidence>
<keyword evidence="3" id="KW-1185">Reference proteome</keyword>